<reference evidence="2" key="3">
    <citation type="submission" date="2023-05" db="EMBL/GenBank/DDBJ databases">
        <authorList>
            <person name="Smith C.H."/>
        </authorList>
    </citation>
    <scope>NUCLEOTIDE SEQUENCE</scope>
    <source>
        <strain evidence="2">CHS0354</strain>
        <tissue evidence="2">Mantle</tissue>
    </source>
</reference>
<feature type="region of interest" description="Disordered" evidence="1">
    <location>
        <begin position="1"/>
        <end position="34"/>
    </location>
</feature>
<organism evidence="2 3">
    <name type="scientific">Potamilus streckersoni</name>
    <dbReference type="NCBI Taxonomy" id="2493646"/>
    <lineage>
        <taxon>Eukaryota</taxon>
        <taxon>Metazoa</taxon>
        <taxon>Spiralia</taxon>
        <taxon>Lophotrochozoa</taxon>
        <taxon>Mollusca</taxon>
        <taxon>Bivalvia</taxon>
        <taxon>Autobranchia</taxon>
        <taxon>Heteroconchia</taxon>
        <taxon>Palaeoheterodonta</taxon>
        <taxon>Unionida</taxon>
        <taxon>Unionoidea</taxon>
        <taxon>Unionidae</taxon>
        <taxon>Ambleminae</taxon>
        <taxon>Lampsilini</taxon>
        <taxon>Potamilus</taxon>
    </lineage>
</organism>
<gene>
    <name evidence="2" type="ORF">CHS0354_027325</name>
</gene>
<protein>
    <submittedName>
        <fullName evidence="2">Uncharacterized protein</fullName>
    </submittedName>
</protein>
<evidence type="ECO:0000313" key="3">
    <source>
        <dbReference type="Proteomes" id="UP001195483"/>
    </source>
</evidence>
<reference evidence="2" key="2">
    <citation type="journal article" date="2021" name="Genome Biol. Evol.">
        <title>Developing a high-quality reference genome for a parasitic bivalve with doubly uniparental inheritance (Bivalvia: Unionida).</title>
        <authorList>
            <person name="Smith C.H."/>
        </authorList>
    </citation>
    <scope>NUCLEOTIDE SEQUENCE</scope>
    <source>
        <strain evidence="2">CHS0354</strain>
        <tissue evidence="2">Mantle</tissue>
    </source>
</reference>
<evidence type="ECO:0000313" key="2">
    <source>
        <dbReference type="EMBL" id="KAK3601990.1"/>
    </source>
</evidence>
<name>A0AAE0T2D7_9BIVA</name>
<proteinExistence type="predicted"/>
<dbReference type="AlphaFoldDB" id="A0AAE0T2D7"/>
<comment type="caution">
    <text evidence="2">The sequence shown here is derived from an EMBL/GenBank/DDBJ whole genome shotgun (WGS) entry which is preliminary data.</text>
</comment>
<accession>A0AAE0T2D7</accession>
<reference evidence="2" key="1">
    <citation type="journal article" date="2021" name="Genome Biol. Evol.">
        <title>A High-Quality Reference Genome for a Parasitic Bivalve with Doubly Uniparental Inheritance (Bivalvia: Unionida).</title>
        <authorList>
            <person name="Smith C.H."/>
        </authorList>
    </citation>
    <scope>NUCLEOTIDE SEQUENCE</scope>
    <source>
        <strain evidence="2">CHS0354</strain>
    </source>
</reference>
<keyword evidence="3" id="KW-1185">Reference proteome</keyword>
<sequence>ERLCSTGPDNKGKKKGDKEEEYRNKKKKNEDKKFQRKVTTRNYKCDLCCQEN</sequence>
<dbReference type="EMBL" id="JAEAOA010001648">
    <property type="protein sequence ID" value="KAK3601990.1"/>
    <property type="molecule type" value="Genomic_DNA"/>
</dbReference>
<feature type="non-terminal residue" evidence="2">
    <location>
        <position position="1"/>
    </location>
</feature>
<evidence type="ECO:0000256" key="1">
    <source>
        <dbReference type="SAM" id="MobiDB-lite"/>
    </source>
</evidence>
<feature type="compositionally biased region" description="Basic and acidic residues" evidence="1">
    <location>
        <begin position="16"/>
        <end position="33"/>
    </location>
</feature>
<dbReference type="Proteomes" id="UP001195483">
    <property type="component" value="Unassembled WGS sequence"/>
</dbReference>